<dbReference type="InterPro" id="IPR011990">
    <property type="entry name" value="TPR-like_helical_dom_sf"/>
</dbReference>
<dbReference type="PROSITE" id="PS50005">
    <property type="entry name" value="TPR"/>
    <property type="match status" value="1"/>
</dbReference>
<dbReference type="STRING" id="517418.Ctha_1224"/>
<dbReference type="InterPro" id="IPR039565">
    <property type="entry name" value="BamD-like"/>
</dbReference>
<keyword evidence="5" id="KW-0449">Lipoprotein</keyword>
<dbReference type="AlphaFoldDB" id="B3QYZ4"/>
<evidence type="ECO:0000256" key="3">
    <source>
        <dbReference type="SAM" id="Phobius"/>
    </source>
</evidence>
<protein>
    <submittedName>
        <fullName evidence="5">Putative lipoprotein</fullName>
    </submittedName>
</protein>
<evidence type="ECO:0000313" key="6">
    <source>
        <dbReference type="Proteomes" id="UP000001208"/>
    </source>
</evidence>
<keyword evidence="3" id="KW-1133">Transmembrane helix</keyword>
<evidence type="ECO:0000256" key="2">
    <source>
        <dbReference type="PROSITE-ProRule" id="PRU00339"/>
    </source>
</evidence>
<sequence length="319" mass="37141">MITEKQLFADLIQKQAVQKFSWIFIFGAILGFFSLTACSSVAPPVSEAPADQFDYAKRLYEAEDYQDAIMELQRISYNIRATELEDDVMFYLAQSYYKSEQYLLAVDTFKRLVRNTPGTKFARVVYFQIAMCYYNLSMPYQFDQQYTQLTIQQFQIYIDGYPAADSASIAAQIAELNNYADREKDNPEYQKLLGKLKAQYGLYDTLRIAEEKIRESREKLARKTFESAEQYIQLRAYKSAEVYFDEVILGYSDSPYYEKALLGKIDVQMTRKKWSDVLDTIEKYKARFPEKTEEVEDAFETAQRELSLSVNLNTPPAGR</sequence>
<dbReference type="eggNOG" id="COG4105">
    <property type="taxonomic scope" value="Bacteria"/>
</dbReference>
<dbReference type="Gene3D" id="1.25.40.10">
    <property type="entry name" value="Tetratricopeptide repeat domain"/>
    <property type="match status" value="1"/>
</dbReference>
<name>B3QYZ4_CHLT3</name>
<organism evidence="5 6">
    <name type="scientific">Chloroherpeton thalassium (strain ATCC 35110 / GB-78)</name>
    <dbReference type="NCBI Taxonomy" id="517418"/>
    <lineage>
        <taxon>Bacteria</taxon>
        <taxon>Pseudomonadati</taxon>
        <taxon>Chlorobiota</taxon>
        <taxon>Chlorobiia</taxon>
        <taxon>Chlorobiales</taxon>
        <taxon>Chloroherpetonaceae</taxon>
        <taxon>Chloroherpeton</taxon>
    </lineage>
</organism>
<feature type="transmembrane region" description="Helical" evidence="3">
    <location>
        <begin position="20"/>
        <end position="42"/>
    </location>
</feature>
<dbReference type="EMBL" id="CP001100">
    <property type="protein sequence ID" value="ACF13687.1"/>
    <property type="molecule type" value="Genomic_DNA"/>
</dbReference>
<dbReference type="SUPFAM" id="SSF48452">
    <property type="entry name" value="TPR-like"/>
    <property type="match status" value="1"/>
</dbReference>
<evidence type="ECO:0000256" key="1">
    <source>
        <dbReference type="ARBA" id="ARBA00022729"/>
    </source>
</evidence>
<dbReference type="OrthoDB" id="9770761at2"/>
<dbReference type="Proteomes" id="UP000001208">
    <property type="component" value="Chromosome"/>
</dbReference>
<reference evidence="5 6" key="1">
    <citation type="submission" date="2008-06" db="EMBL/GenBank/DDBJ databases">
        <title>Complete sequence of Chloroherpeton thalassium ATCC 35110.</title>
        <authorList>
            <consortium name="US DOE Joint Genome Institute"/>
            <person name="Lucas S."/>
            <person name="Copeland A."/>
            <person name="Lapidus A."/>
            <person name="Glavina del Rio T."/>
            <person name="Dalin E."/>
            <person name="Tice H."/>
            <person name="Bruce D."/>
            <person name="Goodwin L."/>
            <person name="Pitluck S."/>
            <person name="Schmutz J."/>
            <person name="Larimer F."/>
            <person name="Land M."/>
            <person name="Hauser L."/>
            <person name="Kyrpides N."/>
            <person name="Mikhailova N."/>
            <person name="Liu Z."/>
            <person name="Li T."/>
            <person name="Zhao F."/>
            <person name="Overmann J."/>
            <person name="Bryant D.A."/>
            <person name="Richardson P."/>
        </authorList>
    </citation>
    <scope>NUCLEOTIDE SEQUENCE [LARGE SCALE GENOMIC DNA]</scope>
    <source>
        <strain evidence="6">ATCC 35110 / GB-78</strain>
    </source>
</reference>
<dbReference type="HOGENOM" id="CLU_899244_0_0_10"/>
<evidence type="ECO:0000313" key="5">
    <source>
        <dbReference type="EMBL" id="ACF13687.1"/>
    </source>
</evidence>
<gene>
    <name evidence="5" type="ordered locus">Ctha_1224</name>
</gene>
<dbReference type="KEGG" id="cts:Ctha_1224"/>
<keyword evidence="3" id="KW-0472">Membrane</keyword>
<dbReference type="RefSeq" id="WP_012499771.1">
    <property type="nucleotide sequence ID" value="NC_011026.1"/>
</dbReference>
<dbReference type="Pfam" id="PF13525">
    <property type="entry name" value="YfiO"/>
    <property type="match status" value="1"/>
</dbReference>
<keyword evidence="1" id="KW-0732">Signal</keyword>
<accession>B3QYZ4</accession>
<keyword evidence="3" id="KW-0812">Transmembrane</keyword>
<keyword evidence="2" id="KW-0802">TPR repeat</keyword>
<keyword evidence="6" id="KW-1185">Reference proteome</keyword>
<proteinExistence type="predicted"/>
<evidence type="ECO:0000259" key="4">
    <source>
        <dbReference type="Pfam" id="PF13525"/>
    </source>
</evidence>
<feature type="domain" description="Outer membrane lipoprotein BamD-like" evidence="4">
    <location>
        <begin position="50"/>
        <end position="178"/>
    </location>
</feature>
<feature type="repeat" description="TPR" evidence="2">
    <location>
        <begin position="86"/>
        <end position="119"/>
    </location>
</feature>
<dbReference type="InterPro" id="IPR019734">
    <property type="entry name" value="TPR_rpt"/>
</dbReference>